<keyword evidence="3" id="KW-1185">Reference proteome</keyword>
<dbReference type="AlphaFoldDB" id="A0A5P1E818"/>
<dbReference type="Gramene" id="ONK57637">
    <property type="protein sequence ID" value="ONK57637"/>
    <property type="gene ID" value="A4U43_C09F2540"/>
</dbReference>
<dbReference type="Proteomes" id="UP000243459">
    <property type="component" value="Chromosome 9"/>
</dbReference>
<reference evidence="3" key="1">
    <citation type="journal article" date="2017" name="Nat. Commun.">
        <title>The asparagus genome sheds light on the origin and evolution of a young Y chromosome.</title>
        <authorList>
            <person name="Harkess A."/>
            <person name="Zhou J."/>
            <person name="Xu C."/>
            <person name="Bowers J.E."/>
            <person name="Van der Hulst R."/>
            <person name="Ayyampalayam S."/>
            <person name="Mercati F."/>
            <person name="Riccardi P."/>
            <person name="McKain M.R."/>
            <person name="Kakrana A."/>
            <person name="Tang H."/>
            <person name="Ray J."/>
            <person name="Groenendijk J."/>
            <person name="Arikit S."/>
            <person name="Mathioni S.M."/>
            <person name="Nakano M."/>
            <person name="Shan H."/>
            <person name="Telgmann-Rauber A."/>
            <person name="Kanno A."/>
            <person name="Yue Z."/>
            <person name="Chen H."/>
            <person name="Li W."/>
            <person name="Chen Y."/>
            <person name="Xu X."/>
            <person name="Zhang Y."/>
            <person name="Luo S."/>
            <person name="Chen H."/>
            <person name="Gao J."/>
            <person name="Mao Z."/>
            <person name="Pires J.C."/>
            <person name="Luo M."/>
            <person name="Kudrna D."/>
            <person name="Wing R.A."/>
            <person name="Meyers B.C."/>
            <person name="Yi K."/>
            <person name="Kong H."/>
            <person name="Lavrijsen P."/>
            <person name="Sunseri F."/>
            <person name="Falavigna A."/>
            <person name="Ye Y."/>
            <person name="Leebens-Mack J.H."/>
            <person name="Chen G."/>
        </authorList>
    </citation>
    <scope>NUCLEOTIDE SEQUENCE [LARGE SCALE GENOMIC DNA]</scope>
    <source>
        <strain evidence="3">cv. DH0086</strain>
    </source>
</reference>
<evidence type="ECO:0000313" key="3">
    <source>
        <dbReference type="Proteomes" id="UP000243459"/>
    </source>
</evidence>
<evidence type="ECO:0000313" key="2">
    <source>
        <dbReference type="EMBL" id="ONK57637.1"/>
    </source>
</evidence>
<sequence length="174" mass="18868">MKKGLTMPNPMEVGSYRGLFASKNGPEIVTVDGPQKGEKREAPSKESASAGYRLLASPRLRDLKGRPPLATCPVRQQIGLIRRGFGVPRPPARLLADRFVASLVGCVHVLVGFVTITCCCALHQAVFLIDYLIANGSERTLDDILECSFRISVSISAYSEVWFAACELGCGAWL</sequence>
<gene>
    <name evidence="2" type="ORF">A4U43_C09F2540</name>
</gene>
<organism evidence="2 3">
    <name type="scientific">Asparagus officinalis</name>
    <name type="common">Garden asparagus</name>
    <dbReference type="NCBI Taxonomy" id="4686"/>
    <lineage>
        <taxon>Eukaryota</taxon>
        <taxon>Viridiplantae</taxon>
        <taxon>Streptophyta</taxon>
        <taxon>Embryophyta</taxon>
        <taxon>Tracheophyta</taxon>
        <taxon>Spermatophyta</taxon>
        <taxon>Magnoliopsida</taxon>
        <taxon>Liliopsida</taxon>
        <taxon>Asparagales</taxon>
        <taxon>Asparagaceae</taxon>
        <taxon>Asparagoideae</taxon>
        <taxon>Asparagus</taxon>
    </lineage>
</organism>
<proteinExistence type="predicted"/>
<protein>
    <submittedName>
        <fullName evidence="2">Uncharacterized protein</fullName>
    </submittedName>
</protein>
<dbReference type="EMBL" id="CM007389">
    <property type="protein sequence ID" value="ONK57637.1"/>
    <property type="molecule type" value="Genomic_DNA"/>
</dbReference>
<feature type="compositionally biased region" description="Basic and acidic residues" evidence="1">
    <location>
        <begin position="35"/>
        <end position="44"/>
    </location>
</feature>
<evidence type="ECO:0000256" key="1">
    <source>
        <dbReference type="SAM" id="MobiDB-lite"/>
    </source>
</evidence>
<name>A0A5P1E818_ASPOF</name>
<accession>A0A5P1E818</accession>
<feature type="region of interest" description="Disordered" evidence="1">
    <location>
        <begin position="26"/>
        <end position="49"/>
    </location>
</feature>